<accession>A0A1R3I0B4</accession>
<evidence type="ECO:0000313" key="2">
    <source>
        <dbReference type="Proteomes" id="UP000187203"/>
    </source>
</evidence>
<sequence>MHEKAKDIMCLWHQLCHNLCVMEISVEDETNWKGMNLGYSTGLHLGVESKTKSKFSKVRVHANGSMSREDLGKTANDKDKWMGDSIGDIGLLDYVLAQKVITSGQYAVQRSQQNRRFVFTIEQNLQGAKQNTERAEDLLFLYQHLLLAHPLAEKGWEDASQGIIEVARSIKNVQLEEAIQKGLRNTFCALANLVVTDLEPAYMNDENPLKKGQLVTTPIVVRGTGYQSQQLAGAPEETASLIVEGPHLFGIQD</sequence>
<gene>
    <name evidence="1" type="ORF">COLO4_25707</name>
</gene>
<keyword evidence="2" id="KW-1185">Reference proteome</keyword>
<name>A0A1R3I0B4_9ROSI</name>
<dbReference type="OrthoDB" id="10566153at2759"/>
<dbReference type="EMBL" id="AWUE01019120">
    <property type="protein sequence ID" value="OMO76035.1"/>
    <property type="molecule type" value="Genomic_DNA"/>
</dbReference>
<reference evidence="2" key="1">
    <citation type="submission" date="2013-09" db="EMBL/GenBank/DDBJ databases">
        <title>Corchorus olitorius genome sequencing.</title>
        <authorList>
            <person name="Alam M."/>
            <person name="Haque M.S."/>
            <person name="Islam M.S."/>
            <person name="Emdad E.M."/>
            <person name="Islam M.M."/>
            <person name="Ahmed B."/>
            <person name="Halim A."/>
            <person name="Hossen Q.M.M."/>
            <person name="Hossain M.Z."/>
            <person name="Ahmed R."/>
            <person name="Khan M.M."/>
            <person name="Islam R."/>
            <person name="Rashid M.M."/>
            <person name="Khan S.A."/>
            <person name="Rahman M.S."/>
            <person name="Alam M."/>
            <person name="Yahiya A.S."/>
            <person name="Khan M.S."/>
            <person name="Azam M.S."/>
            <person name="Haque T."/>
            <person name="Lashkar M.Z.H."/>
            <person name="Akhand A.I."/>
            <person name="Morshed G."/>
            <person name="Roy S."/>
            <person name="Uddin K.S."/>
            <person name="Rabeya T."/>
            <person name="Hossain A.S."/>
            <person name="Chowdhury A."/>
            <person name="Snigdha A.R."/>
            <person name="Mortoza M.S."/>
            <person name="Matin S.A."/>
            <person name="Hoque S.M.E."/>
            <person name="Islam M.K."/>
            <person name="Roy D.K."/>
            <person name="Haider R."/>
            <person name="Moosa M.M."/>
            <person name="Elias S.M."/>
            <person name="Hasan A.M."/>
            <person name="Jahan S."/>
            <person name="Shafiuddin M."/>
            <person name="Mahmood N."/>
            <person name="Shommy N.S."/>
        </authorList>
    </citation>
    <scope>NUCLEOTIDE SEQUENCE [LARGE SCALE GENOMIC DNA]</scope>
    <source>
        <strain evidence="2">cv. O-4</strain>
    </source>
</reference>
<evidence type="ECO:0000313" key="1">
    <source>
        <dbReference type="EMBL" id="OMO76035.1"/>
    </source>
</evidence>
<dbReference type="Proteomes" id="UP000187203">
    <property type="component" value="Unassembled WGS sequence"/>
</dbReference>
<proteinExistence type="predicted"/>
<dbReference type="AlphaFoldDB" id="A0A1R3I0B4"/>
<organism evidence="1 2">
    <name type="scientific">Corchorus olitorius</name>
    <dbReference type="NCBI Taxonomy" id="93759"/>
    <lineage>
        <taxon>Eukaryota</taxon>
        <taxon>Viridiplantae</taxon>
        <taxon>Streptophyta</taxon>
        <taxon>Embryophyta</taxon>
        <taxon>Tracheophyta</taxon>
        <taxon>Spermatophyta</taxon>
        <taxon>Magnoliopsida</taxon>
        <taxon>eudicotyledons</taxon>
        <taxon>Gunneridae</taxon>
        <taxon>Pentapetalae</taxon>
        <taxon>rosids</taxon>
        <taxon>malvids</taxon>
        <taxon>Malvales</taxon>
        <taxon>Malvaceae</taxon>
        <taxon>Grewioideae</taxon>
        <taxon>Apeibeae</taxon>
        <taxon>Corchorus</taxon>
    </lineage>
</organism>
<comment type="caution">
    <text evidence="1">The sequence shown here is derived from an EMBL/GenBank/DDBJ whole genome shotgun (WGS) entry which is preliminary data.</text>
</comment>
<protein>
    <submittedName>
        <fullName evidence="1">Uncharacterized protein</fullName>
    </submittedName>
</protein>